<name>A0A0C9X4P7_9AGAR</name>
<dbReference type="InterPro" id="IPR036236">
    <property type="entry name" value="Znf_C2H2_sf"/>
</dbReference>
<dbReference type="OrthoDB" id="3437960at2759"/>
<dbReference type="Pfam" id="PF13894">
    <property type="entry name" value="zf-C2H2_4"/>
    <property type="match status" value="1"/>
</dbReference>
<evidence type="ECO:0000259" key="2">
    <source>
        <dbReference type="PROSITE" id="PS50157"/>
    </source>
</evidence>
<dbReference type="InterPro" id="IPR013087">
    <property type="entry name" value="Znf_C2H2_type"/>
</dbReference>
<feature type="domain" description="C2H2-type" evidence="2">
    <location>
        <begin position="85"/>
        <end position="108"/>
    </location>
</feature>
<organism evidence="3 4">
    <name type="scientific">Laccaria amethystina LaAM-08-1</name>
    <dbReference type="NCBI Taxonomy" id="1095629"/>
    <lineage>
        <taxon>Eukaryota</taxon>
        <taxon>Fungi</taxon>
        <taxon>Dikarya</taxon>
        <taxon>Basidiomycota</taxon>
        <taxon>Agaricomycotina</taxon>
        <taxon>Agaricomycetes</taxon>
        <taxon>Agaricomycetidae</taxon>
        <taxon>Agaricales</taxon>
        <taxon>Agaricineae</taxon>
        <taxon>Hydnangiaceae</taxon>
        <taxon>Laccaria</taxon>
    </lineage>
</organism>
<keyword evidence="1" id="KW-0479">Metal-binding</keyword>
<dbReference type="SMART" id="SM00355">
    <property type="entry name" value="ZnF_C2H2"/>
    <property type="match status" value="2"/>
</dbReference>
<keyword evidence="4" id="KW-1185">Reference proteome</keyword>
<keyword evidence="1" id="KW-0863">Zinc-finger</keyword>
<dbReference type="Pfam" id="PF00096">
    <property type="entry name" value="zf-C2H2"/>
    <property type="match status" value="1"/>
</dbReference>
<dbReference type="PROSITE" id="PS00028">
    <property type="entry name" value="ZINC_FINGER_C2H2_1"/>
    <property type="match status" value="2"/>
</dbReference>
<sequence>MAQAGEASAHSAEVPQLTSALVSPSFTLTMSPTPSLTLAIPKKLAAAEQRNIRPPRFGCPLCPQQFTTKRNLDNHHDSHYARIVHHCDRCNEDFSTKSSLFRHQKKHL</sequence>
<gene>
    <name evidence="3" type="ORF">K443DRAFT_107527</name>
</gene>
<proteinExistence type="predicted"/>
<dbReference type="GO" id="GO:0008270">
    <property type="term" value="F:zinc ion binding"/>
    <property type="evidence" value="ECO:0007669"/>
    <property type="project" value="UniProtKB-KW"/>
</dbReference>
<evidence type="ECO:0000256" key="1">
    <source>
        <dbReference type="PROSITE-ProRule" id="PRU00042"/>
    </source>
</evidence>
<dbReference type="SUPFAM" id="SSF57667">
    <property type="entry name" value="beta-beta-alpha zinc fingers"/>
    <property type="match status" value="1"/>
</dbReference>
<protein>
    <recommendedName>
        <fullName evidence="2">C2H2-type domain-containing protein</fullName>
    </recommendedName>
</protein>
<dbReference type="Proteomes" id="UP000054477">
    <property type="component" value="Unassembled WGS sequence"/>
</dbReference>
<evidence type="ECO:0000313" key="4">
    <source>
        <dbReference type="Proteomes" id="UP000054477"/>
    </source>
</evidence>
<dbReference type="PROSITE" id="PS50157">
    <property type="entry name" value="ZINC_FINGER_C2H2_2"/>
    <property type="match status" value="2"/>
</dbReference>
<keyword evidence="1" id="KW-0862">Zinc</keyword>
<reference evidence="3 4" key="1">
    <citation type="submission" date="2014-04" db="EMBL/GenBank/DDBJ databases">
        <authorList>
            <consortium name="DOE Joint Genome Institute"/>
            <person name="Kuo A."/>
            <person name="Kohler A."/>
            <person name="Nagy L.G."/>
            <person name="Floudas D."/>
            <person name="Copeland A."/>
            <person name="Barry K.W."/>
            <person name="Cichocki N."/>
            <person name="Veneault-Fourrey C."/>
            <person name="LaButti K."/>
            <person name="Lindquist E.A."/>
            <person name="Lipzen A."/>
            <person name="Lundell T."/>
            <person name="Morin E."/>
            <person name="Murat C."/>
            <person name="Sun H."/>
            <person name="Tunlid A."/>
            <person name="Henrissat B."/>
            <person name="Grigoriev I.V."/>
            <person name="Hibbett D.S."/>
            <person name="Martin F."/>
            <person name="Nordberg H.P."/>
            <person name="Cantor M.N."/>
            <person name="Hua S.X."/>
        </authorList>
    </citation>
    <scope>NUCLEOTIDE SEQUENCE [LARGE SCALE GENOMIC DNA]</scope>
    <source>
        <strain evidence="3 4">LaAM-08-1</strain>
    </source>
</reference>
<dbReference type="AlphaFoldDB" id="A0A0C9X4P7"/>
<evidence type="ECO:0000313" key="3">
    <source>
        <dbReference type="EMBL" id="KIJ96278.1"/>
    </source>
</evidence>
<dbReference type="HOGENOM" id="CLU_2197384_0_0_1"/>
<dbReference type="Gene3D" id="3.30.160.60">
    <property type="entry name" value="Classic Zinc Finger"/>
    <property type="match status" value="1"/>
</dbReference>
<accession>A0A0C9X4P7</accession>
<dbReference type="EMBL" id="KN838727">
    <property type="protein sequence ID" value="KIJ96278.1"/>
    <property type="molecule type" value="Genomic_DNA"/>
</dbReference>
<feature type="domain" description="C2H2-type" evidence="2">
    <location>
        <begin position="57"/>
        <end position="79"/>
    </location>
</feature>
<reference evidence="4" key="2">
    <citation type="submission" date="2015-01" db="EMBL/GenBank/DDBJ databases">
        <title>Evolutionary Origins and Diversification of the Mycorrhizal Mutualists.</title>
        <authorList>
            <consortium name="DOE Joint Genome Institute"/>
            <consortium name="Mycorrhizal Genomics Consortium"/>
            <person name="Kohler A."/>
            <person name="Kuo A."/>
            <person name="Nagy L.G."/>
            <person name="Floudas D."/>
            <person name="Copeland A."/>
            <person name="Barry K.W."/>
            <person name="Cichocki N."/>
            <person name="Veneault-Fourrey C."/>
            <person name="LaButti K."/>
            <person name="Lindquist E.A."/>
            <person name="Lipzen A."/>
            <person name="Lundell T."/>
            <person name="Morin E."/>
            <person name="Murat C."/>
            <person name="Riley R."/>
            <person name="Ohm R."/>
            <person name="Sun H."/>
            <person name="Tunlid A."/>
            <person name="Henrissat B."/>
            <person name="Grigoriev I.V."/>
            <person name="Hibbett D.S."/>
            <person name="Martin F."/>
        </authorList>
    </citation>
    <scope>NUCLEOTIDE SEQUENCE [LARGE SCALE GENOMIC DNA]</scope>
    <source>
        <strain evidence="4">LaAM-08-1</strain>
    </source>
</reference>